<organism evidence="2 3">
    <name type="scientific">Tulasnella calospora MUT 4182</name>
    <dbReference type="NCBI Taxonomy" id="1051891"/>
    <lineage>
        <taxon>Eukaryota</taxon>
        <taxon>Fungi</taxon>
        <taxon>Dikarya</taxon>
        <taxon>Basidiomycota</taxon>
        <taxon>Agaricomycotina</taxon>
        <taxon>Agaricomycetes</taxon>
        <taxon>Cantharellales</taxon>
        <taxon>Tulasnellaceae</taxon>
        <taxon>Tulasnella</taxon>
    </lineage>
</organism>
<dbReference type="InterPro" id="IPR011051">
    <property type="entry name" value="RmlC_Cupin_sf"/>
</dbReference>
<dbReference type="EMBL" id="KN822954">
    <property type="protein sequence ID" value="KIO32499.1"/>
    <property type="molecule type" value="Genomic_DNA"/>
</dbReference>
<reference evidence="3" key="2">
    <citation type="submission" date="2015-01" db="EMBL/GenBank/DDBJ databases">
        <title>Evolutionary Origins and Diversification of the Mycorrhizal Mutualists.</title>
        <authorList>
            <consortium name="DOE Joint Genome Institute"/>
            <consortium name="Mycorrhizal Genomics Consortium"/>
            <person name="Kohler A."/>
            <person name="Kuo A."/>
            <person name="Nagy L.G."/>
            <person name="Floudas D."/>
            <person name="Copeland A."/>
            <person name="Barry K.W."/>
            <person name="Cichocki N."/>
            <person name="Veneault-Fourrey C."/>
            <person name="LaButti K."/>
            <person name="Lindquist E.A."/>
            <person name="Lipzen A."/>
            <person name="Lundell T."/>
            <person name="Morin E."/>
            <person name="Murat C."/>
            <person name="Riley R."/>
            <person name="Ohm R."/>
            <person name="Sun H."/>
            <person name="Tunlid A."/>
            <person name="Henrissat B."/>
            <person name="Grigoriev I.V."/>
            <person name="Hibbett D.S."/>
            <person name="Martin F."/>
        </authorList>
    </citation>
    <scope>NUCLEOTIDE SEQUENCE [LARGE SCALE GENOMIC DNA]</scope>
    <source>
        <strain evidence="3">MUT 4182</strain>
    </source>
</reference>
<name>A0A0C3QV75_9AGAM</name>
<evidence type="ECO:0000313" key="3">
    <source>
        <dbReference type="Proteomes" id="UP000054248"/>
    </source>
</evidence>
<dbReference type="AlphaFoldDB" id="A0A0C3QV75"/>
<sequence>AEISRSVAKKVQAFETSEGAGATVPRSIGSMNLHRLDPFIDLDILVVSRASGMNHLESSNISFKHVNEPYRKTKKMKGDLRVRPLPWLCSGVGRIMPVHGPGLPNPTGLQLWIDLPKADKMTAPSYQELVSSQVPTAYPLGPDGPAEVKVISGKSFGVESPVRHVGGCWYLDIKLKANGEGKAEFFQDIPLGWTAFLYTIEGLLGVNNQSIEKYYTVVLSAEENEAGILLSLDGDQDARAVLIAGAPLNQPVFQYGPFVMNSKEEIMATLRDYDGQRNGFEKSKTWKSSIGGR</sequence>
<dbReference type="InterPro" id="IPR008778">
    <property type="entry name" value="Pirin_C_dom"/>
</dbReference>
<dbReference type="PANTHER" id="PTHR13903:SF8">
    <property type="entry name" value="PIRIN"/>
    <property type="match status" value="1"/>
</dbReference>
<dbReference type="Proteomes" id="UP000054248">
    <property type="component" value="Unassembled WGS sequence"/>
</dbReference>
<feature type="non-terminal residue" evidence="2">
    <location>
        <position position="1"/>
    </location>
</feature>
<protein>
    <recommendedName>
        <fullName evidence="1">Pirin C-terminal domain-containing protein</fullName>
    </recommendedName>
</protein>
<evidence type="ECO:0000259" key="1">
    <source>
        <dbReference type="Pfam" id="PF05726"/>
    </source>
</evidence>
<keyword evidence="3" id="KW-1185">Reference proteome</keyword>
<dbReference type="OrthoDB" id="198735at2759"/>
<gene>
    <name evidence="2" type="ORF">M407DRAFT_66543</name>
</gene>
<evidence type="ECO:0000313" key="2">
    <source>
        <dbReference type="EMBL" id="KIO32499.1"/>
    </source>
</evidence>
<dbReference type="Gene3D" id="2.60.120.10">
    <property type="entry name" value="Jelly Rolls"/>
    <property type="match status" value="2"/>
</dbReference>
<dbReference type="HOGENOM" id="CLU_045717_0_2_1"/>
<dbReference type="CDD" id="cd02247">
    <property type="entry name" value="cupin_pirin_C"/>
    <property type="match status" value="1"/>
</dbReference>
<dbReference type="InterPro" id="IPR014710">
    <property type="entry name" value="RmlC-like_jellyroll"/>
</dbReference>
<dbReference type="PANTHER" id="PTHR13903">
    <property type="entry name" value="PIRIN-RELATED"/>
    <property type="match status" value="1"/>
</dbReference>
<dbReference type="PIRSF" id="PIRSF006232">
    <property type="entry name" value="Pirin"/>
    <property type="match status" value="1"/>
</dbReference>
<reference evidence="2 3" key="1">
    <citation type="submission" date="2014-04" db="EMBL/GenBank/DDBJ databases">
        <authorList>
            <consortium name="DOE Joint Genome Institute"/>
            <person name="Kuo A."/>
            <person name="Girlanda M."/>
            <person name="Perotto S."/>
            <person name="Kohler A."/>
            <person name="Nagy L.G."/>
            <person name="Floudas D."/>
            <person name="Copeland A."/>
            <person name="Barry K.W."/>
            <person name="Cichocki N."/>
            <person name="Veneault-Fourrey C."/>
            <person name="LaButti K."/>
            <person name="Lindquist E.A."/>
            <person name="Lipzen A."/>
            <person name="Lundell T."/>
            <person name="Morin E."/>
            <person name="Murat C."/>
            <person name="Sun H."/>
            <person name="Tunlid A."/>
            <person name="Henrissat B."/>
            <person name="Grigoriev I.V."/>
            <person name="Hibbett D.S."/>
            <person name="Martin F."/>
            <person name="Nordberg H.P."/>
            <person name="Cantor M.N."/>
            <person name="Hua S.X."/>
        </authorList>
    </citation>
    <scope>NUCLEOTIDE SEQUENCE [LARGE SCALE GENOMIC DNA]</scope>
    <source>
        <strain evidence="2 3">MUT 4182</strain>
    </source>
</reference>
<dbReference type="STRING" id="1051891.A0A0C3QV75"/>
<dbReference type="Pfam" id="PF05726">
    <property type="entry name" value="Pirin_C"/>
    <property type="match status" value="1"/>
</dbReference>
<dbReference type="SUPFAM" id="SSF51182">
    <property type="entry name" value="RmlC-like cupins"/>
    <property type="match status" value="1"/>
</dbReference>
<feature type="domain" description="Pirin C-terminal" evidence="1">
    <location>
        <begin position="170"/>
        <end position="278"/>
    </location>
</feature>
<proteinExistence type="predicted"/>
<accession>A0A0C3QV75</accession>
<dbReference type="InterPro" id="IPR012093">
    <property type="entry name" value="Pirin"/>
</dbReference>